<evidence type="ECO:0000313" key="3">
    <source>
        <dbReference type="EMBL" id="GAX72895.1"/>
    </source>
</evidence>
<organism evidence="3 4">
    <name type="scientific">Chlamydomonas eustigma</name>
    <dbReference type="NCBI Taxonomy" id="1157962"/>
    <lineage>
        <taxon>Eukaryota</taxon>
        <taxon>Viridiplantae</taxon>
        <taxon>Chlorophyta</taxon>
        <taxon>core chlorophytes</taxon>
        <taxon>Chlorophyceae</taxon>
        <taxon>CS clade</taxon>
        <taxon>Chlamydomonadales</taxon>
        <taxon>Chlamydomonadaceae</taxon>
        <taxon>Chlamydomonas</taxon>
    </lineage>
</organism>
<dbReference type="GO" id="GO:0006979">
    <property type="term" value="P:response to oxidative stress"/>
    <property type="evidence" value="ECO:0007669"/>
    <property type="project" value="TreeGrafter"/>
</dbReference>
<keyword evidence="2" id="KW-0813">Transport</keyword>
<proteinExistence type="inferred from homology"/>
<keyword evidence="2" id="KW-0679">Respiratory chain</keyword>
<keyword evidence="2" id="KW-0999">Mitochondrion inner membrane</keyword>
<dbReference type="AlphaFoldDB" id="A0A250WPW6"/>
<keyword evidence="2" id="KW-0472">Membrane</keyword>
<sequence>MSLVTHINKVVEASGKKSIFGLIFSLEGLKIFADGNIAYNKVIRGPTAGNLVGTDSFGNRYYENNDLGYARKRWVLFQDTFNYNATSVSPEWHGWLNGINDFPPTRYEHLKPIYQVAPYITRTGTPQAYAPKGSWANSHKRNWKKVEFWQPPVVKS</sequence>
<dbReference type="Proteomes" id="UP000232323">
    <property type="component" value="Unassembled WGS sequence"/>
</dbReference>
<comment type="similarity">
    <text evidence="1 2">Belongs to the complex I NDUFA12 subunit family.</text>
</comment>
<evidence type="ECO:0000313" key="4">
    <source>
        <dbReference type="Proteomes" id="UP000232323"/>
    </source>
</evidence>
<name>A0A250WPW6_9CHLO</name>
<dbReference type="GO" id="GO:0005743">
    <property type="term" value="C:mitochondrial inner membrane"/>
    <property type="evidence" value="ECO:0007669"/>
    <property type="project" value="UniProtKB-SubCell"/>
</dbReference>
<dbReference type="STRING" id="1157962.A0A250WPW6"/>
<comment type="subcellular location">
    <subcellularLocation>
        <location evidence="2">Mitochondrion inner membrane</location>
        <topology evidence="2">Peripheral membrane protein</topology>
        <orientation evidence="2">Matrix side</orientation>
    </subcellularLocation>
</comment>
<evidence type="ECO:0000256" key="2">
    <source>
        <dbReference type="RuleBase" id="RU363103"/>
    </source>
</evidence>
<keyword evidence="2" id="KW-0496">Mitochondrion</keyword>
<comment type="caution">
    <text evidence="3">The sequence shown here is derived from an EMBL/GenBank/DDBJ whole genome shotgun (WGS) entry which is preliminary data.</text>
</comment>
<dbReference type="GO" id="GO:0045271">
    <property type="term" value="C:respiratory chain complex I"/>
    <property type="evidence" value="ECO:0007669"/>
    <property type="project" value="InterPro"/>
</dbReference>
<dbReference type="PANTHER" id="PTHR12910:SF2">
    <property type="entry name" value="NADH DEHYDROGENASE [UBIQUINONE] 1 ALPHA SUBCOMPLEX SUBUNIT 12"/>
    <property type="match status" value="1"/>
</dbReference>
<keyword evidence="4" id="KW-1185">Reference proteome</keyword>
<dbReference type="Pfam" id="PF05071">
    <property type="entry name" value="NDUFA12"/>
    <property type="match status" value="1"/>
</dbReference>
<protein>
    <recommendedName>
        <fullName evidence="2">NADH dehydrogenase [ubiquinone] 1 alpha subcomplex subunit 12</fullName>
    </recommendedName>
</protein>
<evidence type="ECO:0000256" key="1">
    <source>
        <dbReference type="ARBA" id="ARBA00007355"/>
    </source>
</evidence>
<keyword evidence="2" id="KW-0249">Electron transport</keyword>
<dbReference type="OrthoDB" id="274641at2759"/>
<gene>
    <name evidence="3" type="ORF">CEUSTIGMA_g350.t1</name>
</gene>
<accession>A0A250WPW6</accession>
<comment type="function">
    <text evidence="2">Accessory subunit of the mitochondrial membrane respiratory chain NADH dehydrogenase (Complex I), that is believed not to be involved in catalysis. Complex I functions in the transfer of electrons from NADH to the respiratory chain. The immediate electron acceptor for the enzyme is believed to be ubiquinone.</text>
</comment>
<reference evidence="3 4" key="1">
    <citation type="submission" date="2017-08" db="EMBL/GenBank/DDBJ databases">
        <title>Acidophilic green algal genome provides insights into adaptation to an acidic environment.</title>
        <authorList>
            <person name="Hirooka S."/>
            <person name="Hirose Y."/>
            <person name="Kanesaki Y."/>
            <person name="Higuchi S."/>
            <person name="Fujiwara T."/>
            <person name="Onuma R."/>
            <person name="Era A."/>
            <person name="Ohbayashi R."/>
            <person name="Uzuka A."/>
            <person name="Nozaki H."/>
            <person name="Yoshikawa H."/>
            <person name="Miyagishima S.Y."/>
        </authorList>
    </citation>
    <scope>NUCLEOTIDE SEQUENCE [LARGE SCALE GENOMIC DNA]</scope>
    <source>
        <strain evidence="3 4">NIES-2499</strain>
    </source>
</reference>
<dbReference type="InterPro" id="IPR007763">
    <property type="entry name" value="NDUFA12"/>
</dbReference>
<dbReference type="EMBL" id="BEGY01000001">
    <property type="protein sequence ID" value="GAX72895.1"/>
    <property type="molecule type" value="Genomic_DNA"/>
</dbReference>
<dbReference type="PANTHER" id="PTHR12910">
    <property type="entry name" value="NADH-UBIQUINONE OXIDOREDUCTASE SUBUNIT B17.2"/>
    <property type="match status" value="1"/>
</dbReference>